<organism evidence="2 3">
    <name type="scientific">Dreissena polymorpha</name>
    <name type="common">Zebra mussel</name>
    <name type="synonym">Mytilus polymorpha</name>
    <dbReference type="NCBI Taxonomy" id="45954"/>
    <lineage>
        <taxon>Eukaryota</taxon>
        <taxon>Metazoa</taxon>
        <taxon>Spiralia</taxon>
        <taxon>Lophotrochozoa</taxon>
        <taxon>Mollusca</taxon>
        <taxon>Bivalvia</taxon>
        <taxon>Autobranchia</taxon>
        <taxon>Heteroconchia</taxon>
        <taxon>Euheterodonta</taxon>
        <taxon>Imparidentia</taxon>
        <taxon>Neoheterodontei</taxon>
        <taxon>Myida</taxon>
        <taxon>Dreissenoidea</taxon>
        <taxon>Dreissenidae</taxon>
        <taxon>Dreissena</taxon>
    </lineage>
</organism>
<protein>
    <submittedName>
        <fullName evidence="2">Uncharacterized protein</fullName>
    </submittedName>
</protein>
<dbReference type="Proteomes" id="UP000828390">
    <property type="component" value="Unassembled WGS sequence"/>
</dbReference>
<sequence length="135" mass="15735">MWAPQEYHLHINHLGKRAVFLGVSRFQHIFGTIVLTFAYPLVDLFATRDNHRLPLYVIPVNDPAAWAFVALSSASTNWTITPKFHPLYSPNIGENKLSSCQILLIAPWWPRRFWFNDLFGQILSLREADFIRTFH</sequence>
<dbReference type="AlphaFoldDB" id="A0A9D4HDG5"/>
<comment type="caution">
    <text evidence="2">The sequence shown here is derived from an EMBL/GenBank/DDBJ whole genome shotgun (WGS) entry which is preliminary data.</text>
</comment>
<keyword evidence="1" id="KW-0472">Membrane</keyword>
<evidence type="ECO:0000256" key="1">
    <source>
        <dbReference type="SAM" id="Phobius"/>
    </source>
</evidence>
<reference evidence="2" key="2">
    <citation type="submission" date="2020-11" db="EMBL/GenBank/DDBJ databases">
        <authorList>
            <person name="McCartney M.A."/>
            <person name="Auch B."/>
            <person name="Kono T."/>
            <person name="Mallez S."/>
            <person name="Becker A."/>
            <person name="Gohl D.M."/>
            <person name="Silverstein K.A.T."/>
            <person name="Koren S."/>
            <person name="Bechman K.B."/>
            <person name="Herman A."/>
            <person name="Abrahante J.E."/>
            <person name="Garbe J."/>
        </authorList>
    </citation>
    <scope>NUCLEOTIDE SEQUENCE</scope>
    <source>
        <strain evidence="2">Duluth1</strain>
        <tissue evidence="2">Whole animal</tissue>
    </source>
</reference>
<evidence type="ECO:0000313" key="2">
    <source>
        <dbReference type="EMBL" id="KAH3715610.1"/>
    </source>
</evidence>
<keyword evidence="3" id="KW-1185">Reference proteome</keyword>
<gene>
    <name evidence="2" type="ORF">DPMN_058322</name>
</gene>
<reference evidence="2" key="1">
    <citation type="journal article" date="2019" name="bioRxiv">
        <title>The Genome of the Zebra Mussel, Dreissena polymorpha: A Resource for Invasive Species Research.</title>
        <authorList>
            <person name="McCartney M.A."/>
            <person name="Auch B."/>
            <person name="Kono T."/>
            <person name="Mallez S."/>
            <person name="Zhang Y."/>
            <person name="Obille A."/>
            <person name="Becker A."/>
            <person name="Abrahante J.E."/>
            <person name="Garbe J."/>
            <person name="Badalamenti J.P."/>
            <person name="Herman A."/>
            <person name="Mangelson H."/>
            <person name="Liachko I."/>
            <person name="Sullivan S."/>
            <person name="Sone E.D."/>
            <person name="Koren S."/>
            <person name="Silverstein K.A.T."/>
            <person name="Beckman K.B."/>
            <person name="Gohl D.M."/>
        </authorList>
    </citation>
    <scope>NUCLEOTIDE SEQUENCE</scope>
    <source>
        <strain evidence="2">Duluth1</strain>
        <tissue evidence="2">Whole animal</tissue>
    </source>
</reference>
<proteinExistence type="predicted"/>
<dbReference type="EMBL" id="JAIWYP010000013">
    <property type="protein sequence ID" value="KAH3715610.1"/>
    <property type="molecule type" value="Genomic_DNA"/>
</dbReference>
<keyword evidence="1" id="KW-1133">Transmembrane helix</keyword>
<keyword evidence="1" id="KW-0812">Transmembrane</keyword>
<feature type="transmembrane region" description="Helical" evidence="1">
    <location>
        <begin position="26"/>
        <end position="46"/>
    </location>
</feature>
<evidence type="ECO:0000313" key="3">
    <source>
        <dbReference type="Proteomes" id="UP000828390"/>
    </source>
</evidence>
<accession>A0A9D4HDG5</accession>
<name>A0A9D4HDG5_DREPO</name>